<comment type="subcellular location">
    <subcellularLocation>
        <location evidence="11">Cytoplasm</location>
    </subcellularLocation>
</comment>
<comment type="caution">
    <text evidence="11">Lacks conserved residue(s) required for the propagation of feature annotation.</text>
</comment>
<evidence type="ECO:0000256" key="7">
    <source>
        <dbReference type="ARBA" id="ARBA00022777"/>
    </source>
</evidence>
<dbReference type="GO" id="GO:0008652">
    <property type="term" value="P:amino acid biosynthetic process"/>
    <property type="evidence" value="ECO:0007669"/>
    <property type="project" value="UniProtKB-KW"/>
</dbReference>
<evidence type="ECO:0000256" key="6">
    <source>
        <dbReference type="ARBA" id="ARBA00022741"/>
    </source>
</evidence>
<keyword evidence="9 11" id="KW-0057">Aromatic amino acid biosynthesis</keyword>
<dbReference type="EMBL" id="FNAG01000007">
    <property type="protein sequence ID" value="SDD80574.1"/>
    <property type="molecule type" value="Genomic_DNA"/>
</dbReference>
<keyword evidence="6 11" id="KW-0547">Nucleotide-binding</keyword>
<dbReference type="UniPathway" id="UPA00053">
    <property type="reaction ID" value="UER00088"/>
</dbReference>
<evidence type="ECO:0000256" key="11">
    <source>
        <dbReference type="HAMAP-Rule" id="MF_00109"/>
    </source>
</evidence>
<dbReference type="GO" id="GO:0005829">
    <property type="term" value="C:cytosol"/>
    <property type="evidence" value="ECO:0007669"/>
    <property type="project" value="TreeGrafter"/>
</dbReference>
<protein>
    <recommendedName>
        <fullName evidence="3 11">Shikimate kinase</fullName>
        <shortName evidence="11">SK</shortName>
        <ecNumber evidence="3 11">2.7.1.71</ecNumber>
    </recommendedName>
</protein>
<feature type="binding site" evidence="11">
    <location>
        <begin position="14"/>
        <end position="19"/>
    </location>
    <ligand>
        <name>ATP</name>
        <dbReference type="ChEBI" id="CHEBI:30616"/>
    </ligand>
</feature>
<accession>A0A1G6XQU9</accession>
<comment type="subunit">
    <text evidence="11">Monomer.</text>
</comment>
<comment type="similarity">
    <text evidence="2 11">Belongs to the shikimate kinase family.</text>
</comment>
<keyword evidence="4 11" id="KW-0028">Amino-acid biosynthesis</keyword>
<evidence type="ECO:0000256" key="4">
    <source>
        <dbReference type="ARBA" id="ARBA00022605"/>
    </source>
</evidence>
<reference evidence="12 13" key="1">
    <citation type="submission" date="2016-10" db="EMBL/GenBank/DDBJ databases">
        <authorList>
            <person name="de Groot N.N."/>
        </authorList>
    </citation>
    <scope>NUCLEOTIDE SEQUENCE [LARGE SCALE GENOMIC DNA]</scope>
    <source>
        <strain evidence="12 13">DSM 16957</strain>
    </source>
</reference>
<evidence type="ECO:0000256" key="1">
    <source>
        <dbReference type="ARBA" id="ARBA00004842"/>
    </source>
</evidence>
<dbReference type="HAMAP" id="MF_00109">
    <property type="entry name" value="Shikimate_kinase"/>
    <property type="match status" value="1"/>
</dbReference>
<organism evidence="12 13">
    <name type="scientific">Aquimonas voraii</name>
    <dbReference type="NCBI Taxonomy" id="265719"/>
    <lineage>
        <taxon>Bacteria</taxon>
        <taxon>Pseudomonadati</taxon>
        <taxon>Pseudomonadota</taxon>
        <taxon>Gammaproteobacteria</taxon>
        <taxon>Lysobacterales</taxon>
        <taxon>Lysobacteraceae</taxon>
        <taxon>Aquimonas</taxon>
    </lineage>
</organism>
<dbReference type="OrthoDB" id="9800332at2"/>
<keyword evidence="11" id="KW-0460">Magnesium</keyword>
<feature type="binding site" evidence="11">
    <location>
        <position position="122"/>
    </location>
    <ligand>
        <name>ATP</name>
        <dbReference type="ChEBI" id="CHEBI:30616"/>
    </ligand>
</feature>
<comment type="catalytic activity">
    <reaction evidence="10 11">
        <text>shikimate + ATP = 3-phosphoshikimate + ADP + H(+)</text>
        <dbReference type="Rhea" id="RHEA:13121"/>
        <dbReference type="ChEBI" id="CHEBI:15378"/>
        <dbReference type="ChEBI" id="CHEBI:30616"/>
        <dbReference type="ChEBI" id="CHEBI:36208"/>
        <dbReference type="ChEBI" id="CHEBI:145989"/>
        <dbReference type="ChEBI" id="CHEBI:456216"/>
        <dbReference type="EC" id="2.7.1.71"/>
    </reaction>
</comment>
<dbReference type="STRING" id="265719.SAMN04488509_107111"/>
<dbReference type="Proteomes" id="UP000199603">
    <property type="component" value="Unassembled WGS sequence"/>
</dbReference>
<dbReference type="GO" id="GO:0005524">
    <property type="term" value="F:ATP binding"/>
    <property type="evidence" value="ECO:0007669"/>
    <property type="project" value="UniProtKB-UniRule"/>
</dbReference>
<dbReference type="GO" id="GO:0004765">
    <property type="term" value="F:shikimate kinase activity"/>
    <property type="evidence" value="ECO:0007669"/>
    <property type="project" value="UniProtKB-UniRule"/>
</dbReference>
<keyword evidence="5 11" id="KW-0808">Transferase</keyword>
<dbReference type="PANTHER" id="PTHR21087:SF16">
    <property type="entry name" value="SHIKIMATE KINASE 1, CHLOROPLASTIC"/>
    <property type="match status" value="1"/>
</dbReference>
<feature type="binding site" evidence="11">
    <location>
        <position position="18"/>
    </location>
    <ligand>
        <name>Mg(2+)</name>
        <dbReference type="ChEBI" id="CHEBI:18420"/>
    </ligand>
</feature>
<name>A0A1G6XQU9_9GAMM</name>
<dbReference type="Gene3D" id="3.40.50.300">
    <property type="entry name" value="P-loop containing nucleotide triphosphate hydrolases"/>
    <property type="match status" value="1"/>
</dbReference>
<comment type="cofactor">
    <cofactor evidence="11">
        <name>Mg(2+)</name>
        <dbReference type="ChEBI" id="CHEBI:18420"/>
    </cofactor>
    <text evidence="11">Binds 1 Mg(2+) ion per subunit.</text>
</comment>
<dbReference type="EC" id="2.7.1.71" evidence="3 11"/>
<comment type="function">
    <text evidence="11">Catalyzes the specific phosphorylation of the 3-hydroxyl group of shikimic acid using ATP as a cosubstrate.</text>
</comment>
<feature type="binding site" evidence="11">
    <location>
        <position position="36"/>
    </location>
    <ligand>
        <name>substrate</name>
    </ligand>
</feature>
<dbReference type="CDD" id="cd00464">
    <property type="entry name" value="SK"/>
    <property type="match status" value="1"/>
</dbReference>
<comment type="pathway">
    <text evidence="1 11">Metabolic intermediate biosynthesis; chorismate biosynthesis; chorismate from D-erythrose 4-phosphate and phosphoenolpyruvate: step 5/7.</text>
</comment>
<keyword evidence="7 11" id="KW-0418">Kinase</keyword>
<keyword evidence="11" id="KW-0479">Metal-binding</keyword>
<evidence type="ECO:0000256" key="10">
    <source>
        <dbReference type="ARBA" id="ARBA00048567"/>
    </source>
</evidence>
<dbReference type="GO" id="GO:0009073">
    <property type="term" value="P:aromatic amino acid family biosynthetic process"/>
    <property type="evidence" value="ECO:0007669"/>
    <property type="project" value="UniProtKB-KW"/>
</dbReference>
<dbReference type="PRINTS" id="PR01100">
    <property type="entry name" value="SHIKIMTKNASE"/>
</dbReference>
<dbReference type="PROSITE" id="PS01128">
    <property type="entry name" value="SHIKIMATE_KINASE"/>
    <property type="match status" value="1"/>
</dbReference>
<keyword evidence="8 11" id="KW-0067">ATP-binding</keyword>
<evidence type="ECO:0000256" key="3">
    <source>
        <dbReference type="ARBA" id="ARBA00012154"/>
    </source>
</evidence>
<evidence type="ECO:0000256" key="2">
    <source>
        <dbReference type="ARBA" id="ARBA00006997"/>
    </source>
</evidence>
<dbReference type="RefSeq" id="WP_091243218.1">
    <property type="nucleotide sequence ID" value="NZ_FNAG01000007.1"/>
</dbReference>
<evidence type="ECO:0000256" key="8">
    <source>
        <dbReference type="ARBA" id="ARBA00022840"/>
    </source>
</evidence>
<keyword evidence="13" id="KW-1185">Reference proteome</keyword>
<dbReference type="GO" id="GO:0009423">
    <property type="term" value="P:chorismate biosynthetic process"/>
    <property type="evidence" value="ECO:0007669"/>
    <property type="project" value="UniProtKB-UniRule"/>
</dbReference>
<sequence length="193" mass="21088">MNPASNLILVGPMGAGKSTIGRRLAKRFGLSFIDLDREIEQRCGARIPLIFEHEGEAGFREREHAALADVLASHAAGLLLATGGGAILRADNRALLRAGGFVVWLRTSVAEQLKRLRNDGSRPLLTVPDRDQRLAAMAELRDPLYRDASDLVFESNQPHVGAAADRLARVLDRRWQRPATSLPLSGLESRAQP</sequence>
<feature type="binding site" evidence="11">
    <location>
        <position position="60"/>
    </location>
    <ligand>
        <name>substrate</name>
    </ligand>
</feature>
<dbReference type="SUPFAM" id="SSF52540">
    <property type="entry name" value="P-loop containing nucleoside triphosphate hydrolases"/>
    <property type="match status" value="1"/>
</dbReference>
<dbReference type="PANTHER" id="PTHR21087">
    <property type="entry name" value="SHIKIMATE KINASE"/>
    <property type="match status" value="1"/>
</dbReference>
<dbReference type="Pfam" id="PF01202">
    <property type="entry name" value="SKI"/>
    <property type="match status" value="1"/>
</dbReference>
<proteinExistence type="inferred from homology"/>
<dbReference type="InterPro" id="IPR023000">
    <property type="entry name" value="Shikimate_kinase_CS"/>
</dbReference>
<evidence type="ECO:0000313" key="13">
    <source>
        <dbReference type="Proteomes" id="UP000199603"/>
    </source>
</evidence>
<keyword evidence="11" id="KW-0963">Cytoplasm</keyword>
<dbReference type="GO" id="GO:0000287">
    <property type="term" value="F:magnesium ion binding"/>
    <property type="evidence" value="ECO:0007669"/>
    <property type="project" value="UniProtKB-UniRule"/>
</dbReference>
<dbReference type="InterPro" id="IPR027417">
    <property type="entry name" value="P-loop_NTPase"/>
</dbReference>
<dbReference type="InterPro" id="IPR031322">
    <property type="entry name" value="Shikimate/glucono_kinase"/>
</dbReference>
<dbReference type="AlphaFoldDB" id="A0A1G6XQU9"/>
<gene>
    <name evidence="11" type="primary">aroK</name>
    <name evidence="12" type="ORF">SAMN04488509_107111</name>
</gene>
<feature type="binding site" evidence="11">
    <location>
        <position position="141"/>
    </location>
    <ligand>
        <name>substrate</name>
    </ligand>
</feature>
<feature type="binding site" evidence="11">
    <location>
        <position position="84"/>
    </location>
    <ligand>
        <name>substrate</name>
    </ligand>
</feature>
<evidence type="ECO:0000256" key="9">
    <source>
        <dbReference type="ARBA" id="ARBA00023141"/>
    </source>
</evidence>
<dbReference type="InterPro" id="IPR000623">
    <property type="entry name" value="Shikimate_kinase/TSH1"/>
</dbReference>
<evidence type="ECO:0000313" key="12">
    <source>
        <dbReference type="EMBL" id="SDD80574.1"/>
    </source>
</evidence>
<evidence type="ECO:0000256" key="5">
    <source>
        <dbReference type="ARBA" id="ARBA00022679"/>
    </source>
</evidence>